<dbReference type="OrthoDB" id="3290158at2"/>
<dbReference type="EMBL" id="RJMB01000002">
    <property type="protein sequence ID" value="RNL87052.1"/>
    <property type="molecule type" value="Genomic_DNA"/>
</dbReference>
<gene>
    <name evidence="2" type="ORF">EFW17_03815</name>
</gene>
<accession>A0A3N0EGT0</accession>
<dbReference type="Proteomes" id="UP000269198">
    <property type="component" value="Unassembled WGS sequence"/>
</dbReference>
<comment type="caution">
    <text evidence="2">The sequence shown here is derived from an EMBL/GenBank/DDBJ whole genome shotgun (WGS) entry which is preliminary data.</text>
</comment>
<evidence type="ECO:0000259" key="1">
    <source>
        <dbReference type="Pfam" id="PF11575"/>
    </source>
</evidence>
<feature type="domain" description="Ferric siderophore reductase C-terminal" evidence="1">
    <location>
        <begin position="222"/>
        <end position="242"/>
    </location>
</feature>
<dbReference type="AlphaFoldDB" id="A0A3N0EGT0"/>
<sequence>MSESRLRAALTDIGAINPFFVLAPERCTAIHPVSDLWNRPDLLAAEVTDVRDRLADSAAVPASGVEKRVAASLLYQGLATRVLCPVVGSLLCHGHGPDPTALYWSPSRTGPLSFALGSETALLSLGEGGLDEAAALVRVYALEGVLAPLGAALRAHVTVAPRLLWGNVASALAGAVTAVAAARPHRAGEARGLAERVLARAPLAGLGEFVPPQADGHPVFVRTTCCLYYRVPGGGTCGDCALSSSRAPTSGDAPR</sequence>
<keyword evidence="3" id="KW-1185">Reference proteome</keyword>
<name>A0A3N0EGT0_9ACTN</name>
<dbReference type="InterPro" id="IPR024726">
    <property type="entry name" value="FhuF_C"/>
</dbReference>
<evidence type="ECO:0000313" key="2">
    <source>
        <dbReference type="EMBL" id="RNL87052.1"/>
    </source>
</evidence>
<organism evidence="2 3">
    <name type="scientific">Halostreptopolyspora alba</name>
    <dbReference type="NCBI Taxonomy" id="2487137"/>
    <lineage>
        <taxon>Bacteria</taxon>
        <taxon>Bacillati</taxon>
        <taxon>Actinomycetota</taxon>
        <taxon>Actinomycetes</taxon>
        <taxon>Streptosporangiales</taxon>
        <taxon>Nocardiopsidaceae</taxon>
        <taxon>Halostreptopolyspora</taxon>
    </lineage>
</organism>
<evidence type="ECO:0000313" key="3">
    <source>
        <dbReference type="Proteomes" id="UP000269198"/>
    </source>
</evidence>
<dbReference type="GO" id="GO:0051537">
    <property type="term" value="F:2 iron, 2 sulfur cluster binding"/>
    <property type="evidence" value="ECO:0007669"/>
    <property type="project" value="InterPro"/>
</dbReference>
<reference evidence="2 3" key="1">
    <citation type="submission" date="2018-11" db="EMBL/GenBank/DDBJ databases">
        <title>The genome draft of YIM 96095.</title>
        <authorList>
            <person name="Tang S.-K."/>
            <person name="Chunyu W.-X."/>
            <person name="Feng Y.-Z."/>
        </authorList>
    </citation>
    <scope>NUCLEOTIDE SEQUENCE [LARGE SCALE GENOMIC DNA]</scope>
    <source>
        <strain evidence="2 3">YIM 96095</strain>
    </source>
</reference>
<protein>
    <submittedName>
        <fullName evidence="2">(2Fe-2S)-binding protein</fullName>
    </submittedName>
</protein>
<dbReference type="Pfam" id="PF11575">
    <property type="entry name" value="FhuF_C"/>
    <property type="match status" value="1"/>
</dbReference>
<proteinExistence type="predicted"/>